<evidence type="ECO:0000313" key="2">
    <source>
        <dbReference type="EMBL" id="KAK2613454.1"/>
    </source>
</evidence>
<dbReference type="InterPro" id="IPR010730">
    <property type="entry name" value="HET"/>
</dbReference>
<gene>
    <name evidence="2" type="ORF">N8I77_000367</name>
</gene>
<accession>A0AAD9SPL1</accession>
<proteinExistence type="predicted"/>
<comment type="caution">
    <text evidence="2">The sequence shown here is derived from an EMBL/GenBank/DDBJ whole genome shotgun (WGS) entry which is preliminary data.</text>
</comment>
<dbReference type="PANTHER" id="PTHR33112">
    <property type="entry name" value="DOMAIN PROTEIN, PUTATIVE-RELATED"/>
    <property type="match status" value="1"/>
</dbReference>
<dbReference type="PANTHER" id="PTHR33112:SF16">
    <property type="entry name" value="HETEROKARYON INCOMPATIBILITY DOMAIN-CONTAINING PROTEIN"/>
    <property type="match status" value="1"/>
</dbReference>
<feature type="domain" description="Heterokaryon incompatibility" evidence="1">
    <location>
        <begin position="15"/>
        <end position="166"/>
    </location>
</feature>
<dbReference type="Proteomes" id="UP001265746">
    <property type="component" value="Unassembled WGS sequence"/>
</dbReference>
<dbReference type="AlphaFoldDB" id="A0AAD9SPL1"/>
<sequence>MELVEFSCESEPVSYVALSLCWGPPSKHPIQTLPENIAGYRDAVEVVRDLGLSYIWIDSLCIIQDNNDDWEREAALMTQVYREALCTICALSSNDGDGGCRVNGSNEEVKLLRYVDLDLGEYRIRLVEDQASMDMLNWDLEYGDDDFKIEPWGNNPLRTRGRAFQERELSVRAVHFSKHTLLWECLEMKGSTEIPYGVTRGRDESLMEPKQTSSSDAGAADRDQWYGKVEDYTSRFLTYESDKLVAFAGYAQHFRREVLGGGIYLAGLWKEHFPGCLLWKHLSHDVQ</sequence>
<dbReference type="EMBL" id="JAUJFL010000001">
    <property type="protein sequence ID" value="KAK2613454.1"/>
    <property type="molecule type" value="Genomic_DNA"/>
</dbReference>
<protein>
    <recommendedName>
        <fullName evidence="1">Heterokaryon incompatibility domain-containing protein</fullName>
    </recommendedName>
</protein>
<organism evidence="2 3">
    <name type="scientific">Phomopsis amygdali</name>
    <name type="common">Fusicoccum amygdali</name>
    <dbReference type="NCBI Taxonomy" id="1214568"/>
    <lineage>
        <taxon>Eukaryota</taxon>
        <taxon>Fungi</taxon>
        <taxon>Dikarya</taxon>
        <taxon>Ascomycota</taxon>
        <taxon>Pezizomycotina</taxon>
        <taxon>Sordariomycetes</taxon>
        <taxon>Sordariomycetidae</taxon>
        <taxon>Diaporthales</taxon>
        <taxon>Diaporthaceae</taxon>
        <taxon>Diaporthe</taxon>
    </lineage>
</organism>
<name>A0AAD9SPL1_PHOAM</name>
<dbReference type="Pfam" id="PF06985">
    <property type="entry name" value="HET"/>
    <property type="match status" value="1"/>
</dbReference>
<keyword evidence="3" id="KW-1185">Reference proteome</keyword>
<evidence type="ECO:0000313" key="3">
    <source>
        <dbReference type="Proteomes" id="UP001265746"/>
    </source>
</evidence>
<evidence type="ECO:0000259" key="1">
    <source>
        <dbReference type="Pfam" id="PF06985"/>
    </source>
</evidence>
<reference evidence="2" key="1">
    <citation type="submission" date="2023-06" db="EMBL/GenBank/DDBJ databases">
        <authorList>
            <person name="Noh H."/>
        </authorList>
    </citation>
    <scope>NUCLEOTIDE SEQUENCE</scope>
    <source>
        <strain evidence="2">DUCC20226</strain>
    </source>
</reference>